<accession>A0A0W0YIS3</accession>
<dbReference type="STRING" id="28087.Lsai_1819"/>
<evidence type="ECO:0000313" key="2">
    <source>
        <dbReference type="Proteomes" id="UP000054621"/>
    </source>
</evidence>
<protein>
    <submittedName>
        <fullName evidence="1">Uncharacterized protein</fullName>
    </submittedName>
</protein>
<organism evidence="1 2">
    <name type="scientific">Legionella sainthelensi</name>
    <dbReference type="NCBI Taxonomy" id="28087"/>
    <lineage>
        <taxon>Bacteria</taxon>
        <taxon>Pseudomonadati</taxon>
        <taxon>Pseudomonadota</taxon>
        <taxon>Gammaproteobacteria</taxon>
        <taxon>Legionellales</taxon>
        <taxon>Legionellaceae</taxon>
        <taxon>Legionella</taxon>
    </lineage>
</organism>
<dbReference type="OrthoDB" id="5643828at2"/>
<dbReference type="EMBL" id="LNYV01000029">
    <property type="protein sequence ID" value="KTD56842.1"/>
    <property type="molecule type" value="Genomic_DNA"/>
</dbReference>
<comment type="caution">
    <text evidence="1">The sequence shown here is derived from an EMBL/GenBank/DDBJ whole genome shotgun (WGS) entry which is preliminary data.</text>
</comment>
<gene>
    <name evidence="1" type="ORF">Lsai_1819</name>
</gene>
<name>A0A0W0YIS3_9GAMM</name>
<dbReference type="eggNOG" id="ENOG5031ERI">
    <property type="taxonomic scope" value="Bacteria"/>
</dbReference>
<dbReference type="AlphaFoldDB" id="A0A0W0YIS3"/>
<dbReference type="Proteomes" id="UP000054621">
    <property type="component" value="Unassembled WGS sequence"/>
</dbReference>
<evidence type="ECO:0000313" key="1">
    <source>
        <dbReference type="EMBL" id="KTD56842.1"/>
    </source>
</evidence>
<dbReference type="PATRIC" id="fig|28087.4.peg.1950"/>
<proteinExistence type="predicted"/>
<reference evidence="1 2" key="1">
    <citation type="submission" date="2015-11" db="EMBL/GenBank/DDBJ databases">
        <title>Genomic analysis of 38 Legionella species identifies large and diverse effector repertoires.</title>
        <authorList>
            <person name="Burstein D."/>
            <person name="Amaro F."/>
            <person name="Zusman T."/>
            <person name="Lifshitz Z."/>
            <person name="Cohen O."/>
            <person name="Gilbert J.A."/>
            <person name="Pupko T."/>
            <person name="Shuman H.A."/>
            <person name="Segal G."/>
        </authorList>
    </citation>
    <scope>NUCLEOTIDE SEQUENCE [LARGE SCALE GENOMIC DNA]</scope>
    <source>
        <strain evidence="1 2">Mt.St.Helens-4</strain>
    </source>
</reference>
<dbReference type="RefSeq" id="WP_027271290.1">
    <property type="nucleotide sequence ID" value="NZ_CAAAJE010000016.1"/>
</dbReference>
<sequence>MTYPALNTSKLESQVFIRQLTAKDEEEFINLLYKVYGNSYSYTFLYESGGLSTLIHSNKITSYGEFDLEGRLLAHTAFWHKEKNGDYVESGCSFRVSGGVKKLKSTITPKAWHNALQQLAAQYHFVHQHNSTLHLLAQRYATRLMNAKYCGLILGYAENEAVKGVKHQSNKMHALLMTTVLQPQRVEKKIFIPALFKPWLENIYQNLGLPRIIHSVYLYSQERLPFHLKNMEINPYIGLQRRLVQKNTHSSEFHCPPSTLRTDLIHLPLEDPELIDVIFPILIQSGYIPCGVRPHTHQSDELIFQNVIKYKQTLMHLPAEIKIANASTLKEVEQWQKLVLQIM</sequence>